<dbReference type="Pfam" id="PF00027">
    <property type="entry name" value="cNMP_binding"/>
    <property type="match status" value="1"/>
</dbReference>
<dbReference type="InterPro" id="IPR036390">
    <property type="entry name" value="WH_DNA-bd_sf"/>
</dbReference>
<dbReference type="InterPro" id="IPR000595">
    <property type="entry name" value="cNMP-bd_dom"/>
</dbReference>
<evidence type="ECO:0000313" key="7">
    <source>
        <dbReference type="Proteomes" id="UP000179157"/>
    </source>
</evidence>
<dbReference type="InterPro" id="IPR012318">
    <property type="entry name" value="HTH_CRP"/>
</dbReference>
<dbReference type="SUPFAM" id="SSF51206">
    <property type="entry name" value="cAMP-binding domain-like"/>
    <property type="match status" value="1"/>
</dbReference>
<dbReference type="STRING" id="1817864.A2Z21_06170"/>
<dbReference type="SUPFAM" id="SSF46785">
    <property type="entry name" value="Winged helix' DNA-binding domain"/>
    <property type="match status" value="1"/>
</dbReference>
<protein>
    <recommendedName>
        <fullName evidence="8">Crp/Fnr family transcriptional regulator</fullName>
    </recommendedName>
</protein>
<evidence type="ECO:0000259" key="5">
    <source>
        <dbReference type="PROSITE" id="PS51063"/>
    </source>
</evidence>
<organism evidence="6 7">
    <name type="scientific">Fraserbacteria sp. (strain RBG_16_55_9)</name>
    <dbReference type="NCBI Taxonomy" id="1817864"/>
    <lineage>
        <taxon>Bacteria</taxon>
        <taxon>Candidatus Fraseribacteriota</taxon>
    </lineage>
</organism>
<dbReference type="GO" id="GO:0005829">
    <property type="term" value="C:cytosol"/>
    <property type="evidence" value="ECO:0007669"/>
    <property type="project" value="TreeGrafter"/>
</dbReference>
<dbReference type="PRINTS" id="PR00034">
    <property type="entry name" value="HTHCRP"/>
</dbReference>
<dbReference type="PANTHER" id="PTHR24567">
    <property type="entry name" value="CRP FAMILY TRANSCRIPTIONAL REGULATORY PROTEIN"/>
    <property type="match status" value="1"/>
</dbReference>
<reference evidence="6 7" key="1">
    <citation type="journal article" date="2016" name="Nat. Commun.">
        <title>Thousands of microbial genomes shed light on interconnected biogeochemical processes in an aquifer system.</title>
        <authorList>
            <person name="Anantharaman K."/>
            <person name="Brown C.T."/>
            <person name="Hug L.A."/>
            <person name="Sharon I."/>
            <person name="Castelle C.J."/>
            <person name="Probst A.J."/>
            <person name="Thomas B.C."/>
            <person name="Singh A."/>
            <person name="Wilkins M.J."/>
            <person name="Karaoz U."/>
            <person name="Brodie E.L."/>
            <person name="Williams K.H."/>
            <person name="Hubbard S.S."/>
            <person name="Banfield J.F."/>
        </authorList>
    </citation>
    <scope>NUCLEOTIDE SEQUENCE [LARGE SCALE GENOMIC DNA]</scope>
    <source>
        <strain evidence="7">RBG_16_55_9</strain>
    </source>
</reference>
<evidence type="ECO:0000256" key="2">
    <source>
        <dbReference type="ARBA" id="ARBA00023125"/>
    </source>
</evidence>
<keyword evidence="1" id="KW-0805">Transcription regulation</keyword>
<dbReference type="PANTHER" id="PTHR24567:SF26">
    <property type="entry name" value="REGULATORY PROTEIN YEIL"/>
    <property type="match status" value="1"/>
</dbReference>
<dbReference type="GO" id="GO:0003700">
    <property type="term" value="F:DNA-binding transcription factor activity"/>
    <property type="evidence" value="ECO:0007669"/>
    <property type="project" value="TreeGrafter"/>
</dbReference>
<proteinExistence type="predicted"/>
<dbReference type="Proteomes" id="UP000179157">
    <property type="component" value="Unassembled WGS sequence"/>
</dbReference>
<evidence type="ECO:0000256" key="3">
    <source>
        <dbReference type="ARBA" id="ARBA00023163"/>
    </source>
</evidence>
<evidence type="ECO:0000313" key="6">
    <source>
        <dbReference type="EMBL" id="OGF56542.1"/>
    </source>
</evidence>
<feature type="domain" description="Cyclic nucleotide-binding" evidence="4">
    <location>
        <begin position="38"/>
        <end position="136"/>
    </location>
</feature>
<evidence type="ECO:0008006" key="8">
    <source>
        <dbReference type="Google" id="ProtNLM"/>
    </source>
</evidence>
<keyword evidence="3" id="KW-0804">Transcription</keyword>
<dbReference type="SMART" id="SM00419">
    <property type="entry name" value="HTH_CRP"/>
    <property type="match status" value="1"/>
</dbReference>
<dbReference type="AlphaFoldDB" id="A0A1F5UZF0"/>
<dbReference type="PROSITE" id="PS51063">
    <property type="entry name" value="HTH_CRP_2"/>
    <property type="match status" value="1"/>
</dbReference>
<feature type="domain" description="HTH crp-type" evidence="5">
    <location>
        <begin position="150"/>
        <end position="223"/>
    </location>
</feature>
<name>A0A1F5UZF0_FRAXR</name>
<gene>
    <name evidence="6" type="ORF">A2Z21_06170</name>
</gene>
<dbReference type="GO" id="GO:0003677">
    <property type="term" value="F:DNA binding"/>
    <property type="evidence" value="ECO:0007669"/>
    <property type="project" value="UniProtKB-KW"/>
</dbReference>
<evidence type="ECO:0000256" key="1">
    <source>
        <dbReference type="ARBA" id="ARBA00023015"/>
    </source>
</evidence>
<dbReference type="InterPro" id="IPR018490">
    <property type="entry name" value="cNMP-bd_dom_sf"/>
</dbReference>
<dbReference type="CDD" id="cd00038">
    <property type="entry name" value="CAP_ED"/>
    <property type="match status" value="1"/>
</dbReference>
<evidence type="ECO:0000259" key="4">
    <source>
        <dbReference type="PROSITE" id="PS50042"/>
    </source>
</evidence>
<dbReference type="Pfam" id="PF13545">
    <property type="entry name" value="HTH_Crp_2"/>
    <property type="match status" value="1"/>
</dbReference>
<dbReference type="InterPro" id="IPR050397">
    <property type="entry name" value="Env_Response_Regulators"/>
</dbReference>
<dbReference type="InterPro" id="IPR014710">
    <property type="entry name" value="RmlC-like_jellyroll"/>
</dbReference>
<dbReference type="SMART" id="SM00100">
    <property type="entry name" value="cNMP"/>
    <property type="match status" value="1"/>
</dbReference>
<accession>A0A1F5UZF0</accession>
<sequence length="229" mass="25297">MADPERCKYCLNESCILLGVSREEMSFHPEDFTRSLEYEPGQMLFPQGAPLYGYSIICEGAVKLVRRMKEGKKLIAAVLGPGDILGLSATRQGHFTLEAEAIEKTRVGFIDKGDFVRLLERYPNLAAALVQKLSDEVAHLQERLFATARQSARSKLAYLLLQLASSHGRVHPQGTLIDLELSRSELAEMAGVARETASLMIGQLRSRGLIALEGHKLVILDATGLENLY</sequence>
<comment type="caution">
    <text evidence="6">The sequence shown here is derived from an EMBL/GenBank/DDBJ whole genome shotgun (WGS) entry which is preliminary data.</text>
</comment>
<dbReference type="Gene3D" id="2.60.120.10">
    <property type="entry name" value="Jelly Rolls"/>
    <property type="match status" value="1"/>
</dbReference>
<dbReference type="PROSITE" id="PS50042">
    <property type="entry name" value="CNMP_BINDING_3"/>
    <property type="match status" value="1"/>
</dbReference>
<keyword evidence="2" id="KW-0238">DNA-binding</keyword>
<dbReference type="EMBL" id="MFGX01000031">
    <property type="protein sequence ID" value="OGF56542.1"/>
    <property type="molecule type" value="Genomic_DNA"/>
</dbReference>